<dbReference type="InterPro" id="IPR004563">
    <property type="entry name" value="Apolipo_AcylTrfase"/>
</dbReference>
<name>A0ABQ5LXB2_9RHOB</name>
<dbReference type="SUPFAM" id="SSF56317">
    <property type="entry name" value="Carbon-nitrogen hydrolase"/>
    <property type="match status" value="1"/>
</dbReference>
<evidence type="ECO:0000313" key="11">
    <source>
        <dbReference type="EMBL" id="GKY88916.1"/>
    </source>
</evidence>
<dbReference type="EC" id="2.3.1.269" evidence="9"/>
<dbReference type="InterPro" id="IPR036526">
    <property type="entry name" value="C-N_Hydrolase_sf"/>
</dbReference>
<comment type="catalytic activity">
    <reaction evidence="9">
        <text>N-terminal S-1,2-diacyl-sn-glyceryl-L-cysteinyl-[lipoprotein] + a glycerophospholipid = N-acyl-S-1,2-diacyl-sn-glyceryl-L-cysteinyl-[lipoprotein] + a 2-acyl-sn-glycero-3-phospholipid + H(+)</text>
        <dbReference type="Rhea" id="RHEA:48228"/>
        <dbReference type="Rhea" id="RHEA-COMP:14681"/>
        <dbReference type="Rhea" id="RHEA-COMP:14684"/>
        <dbReference type="ChEBI" id="CHEBI:15378"/>
        <dbReference type="ChEBI" id="CHEBI:136912"/>
        <dbReference type="ChEBI" id="CHEBI:140656"/>
        <dbReference type="ChEBI" id="CHEBI:140657"/>
        <dbReference type="ChEBI" id="CHEBI:140660"/>
        <dbReference type="EC" id="2.3.1.269"/>
    </reaction>
</comment>
<dbReference type="InterPro" id="IPR003010">
    <property type="entry name" value="C-N_Hydrolase"/>
</dbReference>
<comment type="subcellular location">
    <subcellularLocation>
        <location evidence="1 9">Cell membrane</location>
        <topology evidence="1 9">Multi-pass membrane protein</topology>
    </subcellularLocation>
</comment>
<accession>A0ABQ5LXB2</accession>
<feature type="domain" description="CN hydrolase" evidence="10">
    <location>
        <begin position="237"/>
        <end position="479"/>
    </location>
</feature>
<feature type="transmembrane region" description="Helical" evidence="9">
    <location>
        <begin position="204"/>
        <end position="225"/>
    </location>
</feature>
<comment type="pathway">
    <text evidence="9">Protein modification; lipoprotein biosynthesis (N-acyl transfer).</text>
</comment>
<evidence type="ECO:0000256" key="2">
    <source>
        <dbReference type="ARBA" id="ARBA00010065"/>
    </source>
</evidence>
<keyword evidence="12" id="KW-1185">Reference proteome</keyword>
<feature type="transmembrane region" description="Helical" evidence="9">
    <location>
        <begin position="489"/>
        <end position="508"/>
    </location>
</feature>
<dbReference type="Pfam" id="PF20154">
    <property type="entry name" value="LNT_N"/>
    <property type="match status" value="1"/>
</dbReference>
<feature type="transmembrane region" description="Helical" evidence="9">
    <location>
        <begin position="19"/>
        <end position="36"/>
    </location>
</feature>
<feature type="transmembrane region" description="Helical" evidence="9">
    <location>
        <begin position="42"/>
        <end position="60"/>
    </location>
</feature>
<dbReference type="PANTHER" id="PTHR38686:SF1">
    <property type="entry name" value="APOLIPOPROTEIN N-ACYLTRANSFERASE"/>
    <property type="match status" value="1"/>
</dbReference>
<gene>
    <name evidence="11" type="primary">lnt_1</name>
    <name evidence="9" type="synonym">lnt</name>
    <name evidence="11" type="ORF">STA1M1_27850</name>
</gene>
<keyword evidence="8 9" id="KW-0012">Acyltransferase</keyword>
<proteinExistence type="inferred from homology"/>
<evidence type="ECO:0000259" key="10">
    <source>
        <dbReference type="PROSITE" id="PS50263"/>
    </source>
</evidence>
<evidence type="ECO:0000256" key="8">
    <source>
        <dbReference type="ARBA" id="ARBA00023315"/>
    </source>
</evidence>
<comment type="function">
    <text evidence="9">Catalyzes the phospholipid dependent N-acylation of the N-terminal cysteine of apolipoprotein, the last step in lipoprotein maturation.</text>
</comment>
<evidence type="ECO:0000256" key="4">
    <source>
        <dbReference type="ARBA" id="ARBA00022679"/>
    </source>
</evidence>
<feature type="transmembrane region" description="Helical" evidence="9">
    <location>
        <begin position="98"/>
        <end position="121"/>
    </location>
</feature>
<organism evidence="11 12">
    <name type="scientific">Sinisalibacter aestuarii</name>
    <dbReference type="NCBI Taxonomy" id="2949426"/>
    <lineage>
        <taxon>Bacteria</taxon>
        <taxon>Pseudomonadati</taxon>
        <taxon>Pseudomonadota</taxon>
        <taxon>Alphaproteobacteria</taxon>
        <taxon>Rhodobacterales</taxon>
        <taxon>Roseobacteraceae</taxon>
        <taxon>Sinisalibacter</taxon>
    </lineage>
</organism>
<sequence length="520" mass="54480">MPDRGPGWTRLPAWLERRWWRVLAAGLALGVLAALGQAPFGLWPATVLGLAGAYALLGAAPRLRKAALTGWAVGLGYFGLTLVWIVQPFLVDIGRHGWMAPFALIFMAGGMALFWGLGFALARWLAPSGRFGWLGFAAAMGAAEYARGTVFTGFPWGGPGLAWVDTGAAQLAGGVGAFGLSVLTFLGAAALWTALARRHVPGGIAVLAGFAAALVIGGAIGRGAVPDRAGPVILRLVQPNAPQHLKWEPDWIGVFYDRAMALTGEAAEGPAPDLVIWPETAVPTLLGDAPDIQAEIAAAAAPARAIAGIRRLEGRRGYNTLVLFDADGKAGQYYDKHQLVPFGEYMPLGDLLDGFGIHGLAAREGYGYSPGPGAALLTLPEPLGTALPLICYEAIFPADLRAAPGRADWIVQLTNDAWFGTFSGPQQHLAQARFRAIEFGLPFVRAANTGVSAVIDARGHVTAALPLNVAGKLDAPLPGALPPTFYADWGDLPLGAAIVLVLGWFAVARRNPVDPSRRAG</sequence>
<keyword evidence="7 9" id="KW-0472">Membrane</keyword>
<dbReference type="Gene3D" id="3.60.110.10">
    <property type="entry name" value="Carbon-nitrogen hydrolase"/>
    <property type="match status" value="1"/>
</dbReference>
<feature type="transmembrane region" description="Helical" evidence="9">
    <location>
        <begin position="67"/>
        <end position="86"/>
    </location>
</feature>
<comment type="similarity">
    <text evidence="2 9">Belongs to the CN hydrolase family. Apolipoprotein N-acyltransferase subfamily.</text>
</comment>
<evidence type="ECO:0000256" key="1">
    <source>
        <dbReference type="ARBA" id="ARBA00004651"/>
    </source>
</evidence>
<evidence type="ECO:0000256" key="6">
    <source>
        <dbReference type="ARBA" id="ARBA00022989"/>
    </source>
</evidence>
<dbReference type="PROSITE" id="PS50263">
    <property type="entry name" value="CN_HYDROLASE"/>
    <property type="match status" value="1"/>
</dbReference>
<evidence type="ECO:0000256" key="7">
    <source>
        <dbReference type="ARBA" id="ARBA00023136"/>
    </source>
</evidence>
<feature type="transmembrane region" description="Helical" evidence="9">
    <location>
        <begin position="133"/>
        <end position="156"/>
    </location>
</feature>
<dbReference type="EMBL" id="BROH01000008">
    <property type="protein sequence ID" value="GKY88916.1"/>
    <property type="molecule type" value="Genomic_DNA"/>
</dbReference>
<dbReference type="Pfam" id="PF00795">
    <property type="entry name" value="CN_hydrolase"/>
    <property type="match status" value="1"/>
</dbReference>
<evidence type="ECO:0000313" key="12">
    <source>
        <dbReference type="Proteomes" id="UP001144205"/>
    </source>
</evidence>
<keyword evidence="6 9" id="KW-1133">Transmembrane helix</keyword>
<dbReference type="HAMAP" id="MF_01148">
    <property type="entry name" value="Lnt"/>
    <property type="match status" value="1"/>
</dbReference>
<dbReference type="InterPro" id="IPR045378">
    <property type="entry name" value="LNT_N"/>
</dbReference>
<evidence type="ECO:0000256" key="9">
    <source>
        <dbReference type="HAMAP-Rule" id="MF_01148"/>
    </source>
</evidence>
<protein>
    <recommendedName>
        <fullName evidence="9">Apolipoprotein N-acyltransferase</fullName>
        <shortName evidence="9">ALP N-acyltransferase</shortName>
        <ecNumber evidence="9">2.3.1.269</ecNumber>
    </recommendedName>
</protein>
<dbReference type="RefSeq" id="WP_281842953.1">
    <property type="nucleotide sequence ID" value="NZ_BROH01000008.1"/>
</dbReference>
<dbReference type="Proteomes" id="UP001144205">
    <property type="component" value="Unassembled WGS sequence"/>
</dbReference>
<comment type="caution">
    <text evidence="11">The sequence shown here is derived from an EMBL/GenBank/DDBJ whole genome shotgun (WGS) entry which is preliminary data.</text>
</comment>
<evidence type="ECO:0000256" key="3">
    <source>
        <dbReference type="ARBA" id="ARBA00022475"/>
    </source>
</evidence>
<keyword evidence="3 9" id="KW-1003">Cell membrane</keyword>
<reference evidence="11" key="1">
    <citation type="journal article" date="2023" name="Int. J. Syst. Evol. Microbiol.">
        <title>Sinisalibacter aestuarii sp. nov., isolated from estuarine sediment of the Arakawa River.</title>
        <authorList>
            <person name="Arafat S.T."/>
            <person name="Hirano S."/>
            <person name="Sato A."/>
            <person name="Takeuchi K."/>
            <person name="Yasuda T."/>
            <person name="Terahara T."/>
            <person name="Hamada M."/>
            <person name="Kobayashi T."/>
        </authorList>
    </citation>
    <scope>NUCLEOTIDE SEQUENCE</scope>
    <source>
        <strain evidence="11">B-399</strain>
    </source>
</reference>
<keyword evidence="4 9" id="KW-0808">Transferase</keyword>
<dbReference type="NCBIfam" id="TIGR00546">
    <property type="entry name" value="lnt"/>
    <property type="match status" value="1"/>
</dbReference>
<feature type="transmembrane region" description="Helical" evidence="9">
    <location>
        <begin position="168"/>
        <end position="192"/>
    </location>
</feature>
<keyword evidence="5 9" id="KW-0812">Transmembrane</keyword>
<dbReference type="PANTHER" id="PTHR38686">
    <property type="entry name" value="APOLIPOPROTEIN N-ACYLTRANSFERASE"/>
    <property type="match status" value="1"/>
</dbReference>
<dbReference type="CDD" id="cd07571">
    <property type="entry name" value="ALP_N-acyl_transferase"/>
    <property type="match status" value="1"/>
</dbReference>
<evidence type="ECO:0000256" key="5">
    <source>
        <dbReference type="ARBA" id="ARBA00022692"/>
    </source>
</evidence>